<dbReference type="EMBL" id="PKMF04000023">
    <property type="protein sequence ID" value="KAK7857883.1"/>
    <property type="molecule type" value="Genomic_DNA"/>
</dbReference>
<organism evidence="1 2">
    <name type="scientific">Quercus suber</name>
    <name type="common">Cork oak</name>
    <dbReference type="NCBI Taxonomy" id="58331"/>
    <lineage>
        <taxon>Eukaryota</taxon>
        <taxon>Viridiplantae</taxon>
        <taxon>Streptophyta</taxon>
        <taxon>Embryophyta</taxon>
        <taxon>Tracheophyta</taxon>
        <taxon>Spermatophyta</taxon>
        <taxon>Magnoliopsida</taxon>
        <taxon>eudicotyledons</taxon>
        <taxon>Gunneridae</taxon>
        <taxon>Pentapetalae</taxon>
        <taxon>rosids</taxon>
        <taxon>fabids</taxon>
        <taxon>Fagales</taxon>
        <taxon>Fagaceae</taxon>
        <taxon>Quercus</taxon>
    </lineage>
</organism>
<name>A0AAW0M1R5_QUESU</name>
<sequence length="123" mass="13217">MALEGAEWQKAIEDHSQIFRTEGKARGGALAVIAVGRAGSNNRNRKRTYSLKVESSSLLVDKDKSRPRLTTGISTNGTSKSPPSLSLRIYFSGSSSPLRTSSWTLFCTIGVLKAGADSAMLRV</sequence>
<protein>
    <submittedName>
        <fullName evidence="1">Uncharacterized protein</fullName>
    </submittedName>
</protein>
<reference evidence="1 2" key="1">
    <citation type="journal article" date="2018" name="Sci. Data">
        <title>The draft genome sequence of cork oak.</title>
        <authorList>
            <person name="Ramos A.M."/>
            <person name="Usie A."/>
            <person name="Barbosa P."/>
            <person name="Barros P.M."/>
            <person name="Capote T."/>
            <person name="Chaves I."/>
            <person name="Simoes F."/>
            <person name="Abreu I."/>
            <person name="Carrasquinho I."/>
            <person name="Faro C."/>
            <person name="Guimaraes J.B."/>
            <person name="Mendonca D."/>
            <person name="Nobrega F."/>
            <person name="Rodrigues L."/>
            <person name="Saibo N.J.M."/>
            <person name="Varela M.C."/>
            <person name="Egas C."/>
            <person name="Matos J."/>
            <person name="Miguel C.M."/>
            <person name="Oliveira M.M."/>
            <person name="Ricardo C.P."/>
            <person name="Goncalves S."/>
        </authorList>
    </citation>
    <scope>NUCLEOTIDE SEQUENCE [LARGE SCALE GENOMIC DNA]</scope>
    <source>
        <strain evidence="2">cv. HL8</strain>
    </source>
</reference>
<comment type="caution">
    <text evidence="1">The sequence shown here is derived from an EMBL/GenBank/DDBJ whole genome shotgun (WGS) entry which is preliminary data.</text>
</comment>
<proteinExistence type="predicted"/>
<evidence type="ECO:0000313" key="2">
    <source>
        <dbReference type="Proteomes" id="UP000237347"/>
    </source>
</evidence>
<accession>A0AAW0M1R5</accession>
<evidence type="ECO:0000313" key="1">
    <source>
        <dbReference type="EMBL" id="KAK7857883.1"/>
    </source>
</evidence>
<keyword evidence="2" id="KW-1185">Reference proteome</keyword>
<dbReference type="Proteomes" id="UP000237347">
    <property type="component" value="Unassembled WGS sequence"/>
</dbReference>
<gene>
    <name evidence="1" type="ORF">CFP56_015216</name>
</gene>
<dbReference type="AlphaFoldDB" id="A0AAW0M1R5"/>